<protein>
    <submittedName>
        <fullName evidence="1">Uncharacterized protein</fullName>
    </submittedName>
</protein>
<organism evidence="1 2">
    <name type="scientific">Diversispora epigaea</name>
    <dbReference type="NCBI Taxonomy" id="1348612"/>
    <lineage>
        <taxon>Eukaryota</taxon>
        <taxon>Fungi</taxon>
        <taxon>Fungi incertae sedis</taxon>
        <taxon>Mucoromycota</taxon>
        <taxon>Glomeromycotina</taxon>
        <taxon>Glomeromycetes</taxon>
        <taxon>Diversisporales</taxon>
        <taxon>Diversisporaceae</taxon>
        <taxon>Diversispora</taxon>
    </lineage>
</organism>
<dbReference type="EMBL" id="PQFF01000196">
    <property type="protein sequence ID" value="RHZ75851.1"/>
    <property type="molecule type" value="Genomic_DNA"/>
</dbReference>
<gene>
    <name evidence="1" type="ORF">Glove_209g101</name>
</gene>
<evidence type="ECO:0000313" key="1">
    <source>
        <dbReference type="EMBL" id="RHZ75851.1"/>
    </source>
</evidence>
<dbReference type="Proteomes" id="UP000266861">
    <property type="component" value="Unassembled WGS sequence"/>
</dbReference>
<evidence type="ECO:0000313" key="2">
    <source>
        <dbReference type="Proteomes" id="UP000266861"/>
    </source>
</evidence>
<proteinExistence type="predicted"/>
<dbReference type="AlphaFoldDB" id="A0A397IIP5"/>
<keyword evidence="2" id="KW-1185">Reference proteome</keyword>
<dbReference type="OrthoDB" id="2408098at2759"/>
<name>A0A397IIP5_9GLOM</name>
<sequence>MLGNPDFDVLKFNISDPEVQTLATKLHNVVMNGNLTIGTDETFTDTLVDDVLRIAKLNHFPLMIRNHMPCKIYIEDKPLLSTTPEFVVQNKDYTVIGVEDKHLKNVGPVTGFGESQIAIEIVACGCENMRSIGYKYKKQTIFVIHVISTYFTFYKADIPAKYWKDLEKGLPKDSLIEVQRWPTMNGLMEGFDFAKPEGRKIVLEALAKFRHFLLPKKQSDMYKQNV</sequence>
<comment type="caution">
    <text evidence="1">The sequence shown here is derived from an EMBL/GenBank/DDBJ whole genome shotgun (WGS) entry which is preliminary data.</text>
</comment>
<accession>A0A397IIP5</accession>
<reference evidence="1 2" key="1">
    <citation type="submission" date="2018-08" db="EMBL/GenBank/DDBJ databases">
        <title>Genome and evolution of the arbuscular mycorrhizal fungus Diversispora epigaea (formerly Glomus versiforme) and its bacterial endosymbionts.</title>
        <authorList>
            <person name="Sun X."/>
            <person name="Fei Z."/>
            <person name="Harrison M."/>
        </authorList>
    </citation>
    <scope>NUCLEOTIDE SEQUENCE [LARGE SCALE GENOMIC DNA]</scope>
    <source>
        <strain evidence="1 2">IT104</strain>
    </source>
</reference>